<feature type="domain" description="Glycosyltransferase 2-like" evidence="1">
    <location>
        <begin position="5"/>
        <end position="167"/>
    </location>
</feature>
<accession>A0ABW2L6R8</accession>
<proteinExistence type="predicted"/>
<reference evidence="3" key="1">
    <citation type="journal article" date="2019" name="Int. J. Syst. Evol. Microbiol.">
        <title>The Global Catalogue of Microorganisms (GCM) 10K type strain sequencing project: providing services to taxonomists for standard genome sequencing and annotation.</title>
        <authorList>
            <consortium name="The Broad Institute Genomics Platform"/>
            <consortium name="The Broad Institute Genome Sequencing Center for Infectious Disease"/>
            <person name="Wu L."/>
            <person name="Ma J."/>
        </authorList>
    </citation>
    <scope>NUCLEOTIDE SEQUENCE [LARGE SCALE GENOMIC DNA]</scope>
    <source>
        <strain evidence="3">CGMCC 4.1467</strain>
    </source>
</reference>
<dbReference type="SUPFAM" id="SSF53448">
    <property type="entry name" value="Nucleotide-diphospho-sugar transferases"/>
    <property type="match status" value="1"/>
</dbReference>
<evidence type="ECO:0000259" key="1">
    <source>
        <dbReference type="Pfam" id="PF00535"/>
    </source>
</evidence>
<dbReference type="InterPro" id="IPR001173">
    <property type="entry name" value="Glyco_trans_2-like"/>
</dbReference>
<organism evidence="2 3">
    <name type="scientific">Haloferula chungangensis</name>
    <dbReference type="NCBI Taxonomy" id="1048331"/>
    <lineage>
        <taxon>Bacteria</taxon>
        <taxon>Pseudomonadati</taxon>
        <taxon>Verrucomicrobiota</taxon>
        <taxon>Verrucomicrobiia</taxon>
        <taxon>Verrucomicrobiales</taxon>
        <taxon>Verrucomicrobiaceae</taxon>
        <taxon>Haloferula</taxon>
    </lineage>
</organism>
<dbReference type="EMBL" id="JBHTBS010000006">
    <property type="protein sequence ID" value="MFC7338099.1"/>
    <property type="molecule type" value="Genomic_DNA"/>
</dbReference>
<evidence type="ECO:0000313" key="3">
    <source>
        <dbReference type="Proteomes" id="UP001596472"/>
    </source>
</evidence>
<evidence type="ECO:0000313" key="2">
    <source>
        <dbReference type="EMBL" id="MFC7338099.1"/>
    </source>
</evidence>
<sequence length="333" mass="37031">MSSISVVIPCFNREASIGRTLRNVLEQSRRPDEVIVVDDGSTDQSARIVREFGGRVTLIRQENQGPGAARNRGLDASRGDYVWFMDSDDLASGNQLELQWKALIESGADIAYGPWIRSRIEQDRIDFLGPVLQAEALPASRSMLEWQLGSWSTIFQACLFSRKALERAGRYSTDMRVAEDGEYLVRILASGARTTFVRGSLLFYRSDGSDQLTHTTDAADKNASDHTRYFERVCETLRSQIPKLSSAALRDLGLQIYRHDRFCKSHGGSGLSPNSPALEIVERVGLPVLRVLDCYERFERKIRGLAGDLPASKGMQSTLAGAHERALAQCISE</sequence>
<dbReference type="Pfam" id="PF00535">
    <property type="entry name" value="Glycos_transf_2"/>
    <property type="match status" value="1"/>
</dbReference>
<dbReference type="InterPro" id="IPR029044">
    <property type="entry name" value="Nucleotide-diphossugar_trans"/>
</dbReference>
<dbReference type="Proteomes" id="UP001596472">
    <property type="component" value="Unassembled WGS sequence"/>
</dbReference>
<dbReference type="InterPro" id="IPR050834">
    <property type="entry name" value="Glycosyltransf_2"/>
</dbReference>
<dbReference type="PANTHER" id="PTHR43685:SF2">
    <property type="entry name" value="GLYCOSYLTRANSFERASE 2-LIKE DOMAIN-CONTAINING PROTEIN"/>
    <property type="match status" value="1"/>
</dbReference>
<comment type="caution">
    <text evidence="2">The sequence shown here is derived from an EMBL/GenBank/DDBJ whole genome shotgun (WGS) entry which is preliminary data.</text>
</comment>
<dbReference type="PANTHER" id="PTHR43685">
    <property type="entry name" value="GLYCOSYLTRANSFERASE"/>
    <property type="match status" value="1"/>
</dbReference>
<keyword evidence="3" id="KW-1185">Reference proteome</keyword>
<dbReference type="Gene3D" id="3.90.550.10">
    <property type="entry name" value="Spore Coat Polysaccharide Biosynthesis Protein SpsA, Chain A"/>
    <property type="match status" value="1"/>
</dbReference>
<protein>
    <submittedName>
        <fullName evidence="2">Glycosyltransferase family 2 protein</fullName>
    </submittedName>
</protein>
<dbReference type="CDD" id="cd00761">
    <property type="entry name" value="Glyco_tranf_GTA_type"/>
    <property type="match status" value="1"/>
</dbReference>
<dbReference type="RefSeq" id="WP_379713041.1">
    <property type="nucleotide sequence ID" value="NZ_JBHTBS010000006.1"/>
</dbReference>
<gene>
    <name evidence="2" type="ORF">ACFQY0_12975</name>
</gene>
<name>A0ABW2L6R8_9BACT</name>